<dbReference type="AlphaFoldDB" id="A0A0P0NWT9"/>
<dbReference type="STRING" id="69395.AQ619_02620"/>
<accession>A0A0P0NWT9</accession>
<evidence type="ECO:0000313" key="1">
    <source>
        <dbReference type="EMBL" id="ALL12344.1"/>
    </source>
</evidence>
<name>A0A0P0NWT9_9CAUL</name>
<evidence type="ECO:0000313" key="2">
    <source>
        <dbReference type="Proteomes" id="UP000056905"/>
    </source>
</evidence>
<organism evidence="1 2">
    <name type="scientific">Caulobacter henricii</name>
    <dbReference type="NCBI Taxonomy" id="69395"/>
    <lineage>
        <taxon>Bacteria</taxon>
        <taxon>Pseudomonadati</taxon>
        <taxon>Pseudomonadota</taxon>
        <taxon>Alphaproteobacteria</taxon>
        <taxon>Caulobacterales</taxon>
        <taxon>Caulobacteraceae</taxon>
        <taxon>Caulobacter</taxon>
    </lineage>
</organism>
<dbReference type="Proteomes" id="UP000056905">
    <property type="component" value="Chromosome"/>
</dbReference>
<dbReference type="KEGG" id="chq:AQ619_02620"/>
<protein>
    <submittedName>
        <fullName evidence="1">Uncharacterized protein</fullName>
    </submittedName>
</protein>
<dbReference type="EMBL" id="CP013002">
    <property type="protein sequence ID" value="ALL12344.1"/>
    <property type="molecule type" value="Genomic_DNA"/>
</dbReference>
<keyword evidence="2" id="KW-1185">Reference proteome</keyword>
<gene>
    <name evidence="1" type="ORF">AQ619_02620</name>
</gene>
<proteinExistence type="predicted"/>
<sequence length="98" mass="11090">MRKALLGVGSDRRVANGLEVEPVRIDNERAMVVWMRMWAKSGRSIIRSTGRQGLDVEGRRMGAIVHAKAQMIEHFRPPLDRHRKKFAGPVLDSRGSQT</sequence>
<reference evidence="1 2" key="1">
    <citation type="submission" date="2015-10" db="EMBL/GenBank/DDBJ databases">
        <title>Conservation of the essential genome among Caulobacter and Brevundimonas species.</title>
        <authorList>
            <person name="Scott D."/>
            <person name="Ely B."/>
        </authorList>
    </citation>
    <scope>NUCLEOTIDE SEQUENCE [LARGE SCALE GENOMIC DNA]</scope>
    <source>
        <strain evidence="1 2">CB4</strain>
    </source>
</reference>